<proteinExistence type="predicted"/>
<protein>
    <submittedName>
        <fullName evidence="2">Similar to F-box domain protein [Aspergillus oryzae RIB40] acc. no. XP_001827413</fullName>
    </submittedName>
</protein>
<dbReference type="PANTHER" id="PTHR42057:SF2">
    <property type="entry name" value="F-BOX DOMAIN PROTEIN (AFU_ORTHOLOGUE AFUA_4G00200)-RELATED"/>
    <property type="match status" value="1"/>
</dbReference>
<dbReference type="Proteomes" id="UP000018144">
    <property type="component" value="Unassembled WGS sequence"/>
</dbReference>
<name>U4LTJ5_PYROM</name>
<organism evidence="2 3">
    <name type="scientific">Pyronema omphalodes (strain CBS 100304)</name>
    <name type="common">Pyronema confluens</name>
    <dbReference type="NCBI Taxonomy" id="1076935"/>
    <lineage>
        <taxon>Eukaryota</taxon>
        <taxon>Fungi</taxon>
        <taxon>Dikarya</taxon>
        <taxon>Ascomycota</taxon>
        <taxon>Pezizomycotina</taxon>
        <taxon>Pezizomycetes</taxon>
        <taxon>Pezizales</taxon>
        <taxon>Pyronemataceae</taxon>
        <taxon>Pyronema</taxon>
    </lineage>
</organism>
<gene>
    <name evidence="2" type="ORF">PCON_09442</name>
</gene>
<dbReference type="EMBL" id="HF935497">
    <property type="protein sequence ID" value="CCX30841.1"/>
    <property type="molecule type" value="Genomic_DNA"/>
</dbReference>
<feature type="region of interest" description="Disordered" evidence="1">
    <location>
        <begin position="454"/>
        <end position="487"/>
    </location>
</feature>
<accession>U4LTJ5</accession>
<evidence type="ECO:0000313" key="2">
    <source>
        <dbReference type="EMBL" id="CCX30841.1"/>
    </source>
</evidence>
<dbReference type="OrthoDB" id="3140657at2759"/>
<dbReference type="eggNOG" id="ENOG502S8UP">
    <property type="taxonomic scope" value="Eukaryota"/>
</dbReference>
<feature type="compositionally biased region" description="Acidic residues" evidence="1">
    <location>
        <begin position="461"/>
        <end position="476"/>
    </location>
</feature>
<evidence type="ECO:0000256" key="1">
    <source>
        <dbReference type="SAM" id="MobiDB-lite"/>
    </source>
</evidence>
<reference evidence="2 3" key="1">
    <citation type="journal article" date="2013" name="PLoS Genet.">
        <title>The genome and development-dependent transcriptomes of Pyronema confluens: a window into fungal evolution.</title>
        <authorList>
            <person name="Traeger S."/>
            <person name="Altegoer F."/>
            <person name="Freitag M."/>
            <person name="Gabaldon T."/>
            <person name="Kempken F."/>
            <person name="Kumar A."/>
            <person name="Marcet-Houben M."/>
            <person name="Poggeler S."/>
            <person name="Stajich J.E."/>
            <person name="Nowrousian M."/>
        </authorList>
    </citation>
    <scope>NUCLEOTIDE SEQUENCE [LARGE SCALE GENOMIC DNA]</scope>
    <source>
        <strain evidence="3">CBS 100304</strain>
        <tissue evidence="2">Vegetative mycelium</tissue>
    </source>
</reference>
<dbReference type="PANTHER" id="PTHR42057">
    <property type="entry name" value="F-BOX DOMAIN PROTEIN (AFU_ORTHOLOGUE AFUA_4G00200)"/>
    <property type="match status" value="1"/>
</dbReference>
<keyword evidence="3" id="KW-1185">Reference proteome</keyword>
<dbReference type="AlphaFoldDB" id="U4LTJ5"/>
<evidence type="ECO:0000313" key="3">
    <source>
        <dbReference type="Proteomes" id="UP000018144"/>
    </source>
</evidence>
<sequence length="487" mass="56186">MPDLLDLPPEILRRIVHWAGSSNSAYFFEHHSDVQCDNGVDVFCLRKLRLVCKQLSGFATEALFTQIVLFHDDIRDDDSSDSPCDDYVYSPDRGTRLLNNILKVYSLRMIVKEFVLDFGKDQWGAAEPDIRKPFKSALKKLHLFPNLSHFKLNLPEVYLQHSDSGYDGYLEFNHSVLRAVFGAISRDKCPNIYSLTIDHGLADDDIPWTRAFKMVMGQITELRINFAIWDREDHSCWERMEGFPRQWLSHAAGNLTFLEINNDRCGSGYNPALRLVAEDVVFCHLDTLILHKYCFGKEEQFKWIYSHATTLQNLQLIDCVIISHTSIANRNLHNYTEIYEFPPSNVTVDPWHTAWQFTYSRRWHQVFDKILKQLPELNHFEFWAASGHGDCYEIAVPEDAYGFKKAYVRMGHPNGHALDVCNAERQDIADLELDIVSLQNLCDALKKPDIWSDSGASSGLEDAEDTEDMEDSDYAEESGKYLWGHLR</sequence>